<evidence type="ECO:0000313" key="4">
    <source>
        <dbReference type="Proteomes" id="UP000184172"/>
    </source>
</evidence>
<dbReference type="RefSeq" id="WP_073216506.1">
    <property type="nucleotide sequence ID" value="NZ_FNNS01000008.1"/>
</dbReference>
<reference evidence="4" key="1">
    <citation type="submission" date="2016-11" db="EMBL/GenBank/DDBJ databases">
        <authorList>
            <person name="Varghese N."/>
            <person name="Submissions S."/>
        </authorList>
    </citation>
    <scope>NUCLEOTIDE SEQUENCE [LARGE SCALE GENOMIC DNA]</scope>
    <source>
        <strain evidence="4">DSM 26349</strain>
    </source>
</reference>
<keyword evidence="1" id="KW-0732">Signal</keyword>
<evidence type="ECO:0000259" key="2">
    <source>
        <dbReference type="Pfam" id="PF13568"/>
    </source>
</evidence>
<dbReference type="Proteomes" id="UP000184172">
    <property type="component" value="Unassembled WGS sequence"/>
</dbReference>
<name>A0A1M6F029_9FLAO</name>
<protein>
    <submittedName>
        <fullName evidence="3">Outer membrane protein beta-barrel domain-containing protein</fullName>
    </submittedName>
</protein>
<feature type="domain" description="Outer membrane protein beta-barrel" evidence="2">
    <location>
        <begin position="19"/>
        <end position="180"/>
    </location>
</feature>
<dbReference type="EMBL" id="FQYV01000007">
    <property type="protein sequence ID" value="SHI91094.1"/>
    <property type="molecule type" value="Genomic_DNA"/>
</dbReference>
<feature type="signal peptide" evidence="1">
    <location>
        <begin position="1"/>
        <end position="19"/>
    </location>
</feature>
<gene>
    <name evidence="3" type="ORF">SAMN04487908_1077</name>
</gene>
<accession>A0A1M6F029</accession>
<dbReference type="STRING" id="797419.SAMN05216556_1087"/>
<dbReference type="Pfam" id="PF13568">
    <property type="entry name" value="OMP_b-brl_2"/>
    <property type="match status" value="1"/>
</dbReference>
<dbReference type="InterPro" id="IPR025665">
    <property type="entry name" value="Beta-barrel_OMP_2"/>
</dbReference>
<sequence length="199" mass="21771">MKKTFLILTTFLGIAVASAQSDKSGFDFGVRGGVNFANITTNDDLGSPESRTNFYAGLVAELPLQERFSLQGEVFYSGQGFERNIPLVANEKIAYTNKADYIQVPLLAKFYIVEGLSIAAGPQFGFKVSEKVAYDSSAVVGSIETDKIQTFDFQGTGGLEYKFDNGLFIQGRYTYGFSDLVKNNDIHTSVFSAGLGYMF</sequence>
<organism evidence="3 4">
    <name type="scientific">Aequorivita viscosa</name>
    <dbReference type="NCBI Taxonomy" id="797419"/>
    <lineage>
        <taxon>Bacteria</taxon>
        <taxon>Pseudomonadati</taxon>
        <taxon>Bacteroidota</taxon>
        <taxon>Flavobacteriia</taxon>
        <taxon>Flavobacteriales</taxon>
        <taxon>Flavobacteriaceae</taxon>
        <taxon>Aequorivita</taxon>
    </lineage>
</organism>
<evidence type="ECO:0000313" key="3">
    <source>
        <dbReference type="EMBL" id="SHI91094.1"/>
    </source>
</evidence>
<proteinExistence type="predicted"/>
<dbReference type="AlphaFoldDB" id="A0A1M6F029"/>
<evidence type="ECO:0000256" key="1">
    <source>
        <dbReference type="SAM" id="SignalP"/>
    </source>
</evidence>
<keyword evidence="4" id="KW-1185">Reference proteome</keyword>
<dbReference type="OrthoDB" id="947434at2"/>
<dbReference type="SUPFAM" id="SSF56925">
    <property type="entry name" value="OMPA-like"/>
    <property type="match status" value="1"/>
</dbReference>
<feature type="chain" id="PRO_5009917247" evidence="1">
    <location>
        <begin position="20"/>
        <end position="199"/>
    </location>
</feature>
<dbReference type="InterPro" id="IPR011250">
    <property type="entry name" value="OMP/PagP_B-barrel"/>
</dbReference>